<reference evidence="1 2" key="1">
    <citation type="submission" date="2020-02" db="EMBL/GenBank/DDBJ databases">
        <authorList>
            <person name="Ferguson B K."/>
        </authorList>
    </citation>
    <scope>NUCLEOTIDE SEQUENCE [LARGE SCALE GENOMIC DNA]</scope>
</reference>
<protein>
    <submittedName>
        <fullName evidence="1">Uncharacterized protein</fullName>
    </submittedName>
</protein>
<accession>A0A6H5GJE4</accession>
<dbReference type="EMBL" id="CADCXU010013396">
    <property type="protein sequence ID" value="CAB0003242.1"/>
    <property type="molecule type" value="Genomic_DNA"/>
</dbReference>
<organism evidence="1 2">
    <name type="scientific">Nesidiocoris tenuis</name>
    <dbReference type="NCBI Taxonomy" id="355587"/>
    <lineage>
        <taxon>Eukaryota</taxon>
        <taxon>Metazoa</taxon>
        <taxon>Ecdysozoa</taxon>
        <taxon>Arthropoda</taxon>
        <taxon>Hexapoda</taxon>
        <taxon>Insecta</taxon>
        <taxon>Pterygota</taxon>
        <taxon>Neoptera</taxon>
        <taxon>Paraneoptera</taxon>
        <taxon>Hemiptera</taxon>
        <taxon>Heteroptera</taxon>
        <taxon>Panheteroptera</taxon>
        <taxon>Cimicomorpha</taxon>
        <taxon>Miridae</taxon>
        <taxon>Dicyphina</taxon>
        <taxon>Nesidiocoris</taxon>
    </lineage>
</organism>
<name>A0A6H5GJE4_9HEMI</name>
<gene>
    <name evidence="1" type="ORF">NTEN_LOCUS8837</name>
</gene>
<sequence>MEKRCTTKVGNTVSMTRRNCQHQASSTSIDAVIIKGNKQHSIILLLLLFSLVRVMLDTSNHRLSYD</sequence>
<evidence type="ECO:0000313" key="1">
    <source>
        <dbReference type="EMBL" id="CAB0003242.1"/>
    </source>
</evidence>
<proteinExistence type="predicted"/>
<dbReference type="AlphaFoldDB" id="A0A6H5GJE4"/>
<dbReference type="Proteomes" id="UP000479000">
    <property type="component" value="Unassembled WGS sequence"/>
</dbReference>
<keyword evidence="2" id="KW-1185">Reference proteome</keyword>
<evidence type="ECO:0000313" key="2">
    <source>
        <dbReference type="Proteomes" id="UP000479000"/>
    </source>
</evidence>